<dbReference type="SUPFAM" id="SSF51735">
    <property type="entry name" value="NAD(P)-binding Rossmann-fold domains"/>
    <property type="match status" value="1"/>
</dbReference>
<accession>A0A5C3MHT6</accession>
<evidence type="ECO:0000256" key="2">
    <source>
        <dbReference type="ARBA" id="ARBA00023445"/>
    </source>
</evidence>
<evidence type="ECO:0000256" key="1">
    <source>
        <dbReference type="ARBA" id="ARBA00023002"/>
    </source>
</evidence>
<proteinExistence type="inferred from homology"/>
<dbReference type="AlphaFoldDB" id="A0A5C3MHT6"/>
<name>A0A5C3MHT6_9AGAR</name>
<comment type="similarity">
    <text evidence="2">Belongs to the NAD(P)-dependent epimerase/dehydratase family. Dihydroflavonol-4-reductase subfamily.</text>
</comment>
<dbReference type="OrthoDB" id="2735536at2759"/>
<dbReference type="STRING" id="68775.A0A5C3MHT6"/>
<dbReference type="InterPro" id="IPR001509">
    <property type="entry name" value="Epimerase_deHydtase"/>
</dbReference>
<feature type="domain" description="NAD-dependent epimerase/dehydratase" evidence="3">
    <location>
        <begin position="5"/>
        <end position="246"/>
    </location>
</feature>
<dbReference type="PANTHER" id="PTHR10366:SF564">
    <property type="entry name" value="STEROL-4-ALPHA-CARBOXYLATE 3-DEHYDROGENASE, DECARBOXYLATING"/>
    <property type="match status" value="1"/>
</dbReference>
<evidence type="ECO:0000313" key="5">
    <source>
        <dbReference type="Proteomes" id="UP000308652"/>
    </source>
</evidence>
<dbReference type="Pfam" id="PF01370">
    <property type="entry name" value="Epimerase"/>
    <property type="match status" value="1"/>
</dbReference>
<organism evidence="4 5">
    <name type="scientific">Crucibulum laeve</name>
    <dbReference type="NCBI Taxonomy" id="68775"/>
    <lineage>
        <taxon>Eukaryota</taxon>
        <taxon>Fungi</taxon>
        <taxon>Dikarya</taxon>
        <taxon>Basidiomycota</taxon>
        <taxon>Agaricomycotina</taxon>
        <taxon>Agaricomycetes</taxon>
        <taxon>Agaricomycetidae</taxon>
        <taxon>Agaricales</taxon>
        <taxon>Agaricineae</taxon>
        <taxon>Nidulariaceae</taxon>
        <taxon>Crucibulum</taxon>
    </lineage>
</organism>
<dbReference type="InterPro" id="IPR050425">
    <property type="entry name" value="NAD(P)_dehydrat-like"/>
</dbReference>
<dbReference type="Proteomes" id="UP000308652">
    <property type="component" value="Unassembled WGS sequence"/>
</dbReference>
<evidence type="ECO:0000313" key="4">
    <source>
        <dbReference type="EMBL" id="TFK44233.1"/>
    </source>
</evidence>
<reference evidence="4 5" key="1">
    <citation type="journal article" date="2019" name="Nat. Ecol. Evol.">
        <title>Megaphylogeny resolves global patterns of mushroom evolution.</title>
        <authorList>
            <person name="Varga T."/>
            <person name="Krizsan K."/>
            <person name="Foldi C."/>
            <person name="Dima B."/>
            <person name="Sanchez-Garcia M."/>
            <person name="Sanchez-Ramirez S."/>
            <person name="Szollosi G.J."/>
            <person name="Szarkandi J.G."/>
            <person name="Papp V."/>
            <person name="Albert L."/>
            <person name="Andreopoulos W."/>
            <person name="Angelini C."/>
            <person name="Antonin V."/>
            <person name="Barry K.W."/>
            <person name="Bougher N.L."/>
            <person name="Buchanan P."/>
            <person name="Buyck B."/>
            <person name="Bense V."/>
            <person name="Catcheside P."/>
            <person name="Chovatia M."/>
            <person name="Cooper J."/>
            <person name="Damon W."/>
            <person name="Desjardin D."/>
            <person name="Finy P."/>
            <person name="Geml J."/>
            <person name="Haridas S."/>
            <person name="Hughes K."/>
            <person name="Justo A."/>
            <person name="Karasinski D."/>
            <person name="Kautmanova I."/>
            <person name="Kiss B."/>
            <person name="Kocsube S."/>
            <person name="Kotiranta H."/>
            <person name="LaButti K.M."/>
            <person name="Lechner B.E."/>
            <person name="Liimatainen K."/>
            <person name="Lipzen A."/>
            <person name="Lukacs Z."/>
            <person name="Mihaltcheva S."/>
            <person name="Morgado L.N."/>
            <person name="Niskanen T."/>
            <person name="Noordeloos M.E."/>
            <person name="Ohm R.A."/>
            <person name="Ortiz-Santana B."/>
            <person name="Ovrebo C."/>
            <person name="Racz N."/>
            <person name="Riley R."/>
            <person name="Savchenko A."/>
            <person name="Shiryaev A."/>
            <person name="Soop K."/>
            <person name="Spirin V."/>
            <person name="Szebenyi C."/>
            <person name="Tomsovsky M."/>
            <person name="Tulloss R.E."/>
            <person name="Uehling J."/>
            <person name="Grigoriev I.V."/>
            <person name="Vagvolgyi C."/>
            <person name="Papp T."/>
            <person name="Martin F.M."/>
            <person name="Miettinen O."/>
            <person name="Hibbett D.S."/>
            <person name="Nagy L.G."/>
        </authorList>
    </citation>
    <scope>NUCLEOTIDE SEQUENCE [LARGE SCALE GENOMIC DNA]</scope>
    <source>
        <strain evidence="4 5">CBS 166.37</strain>
    </source>
</reference>
<keyword evidence="5" id="KW-1185">Reference proteome</keyword>
<gene>
    <name evidence="4" type="ORF">BDQ12DRAFT_620131</name>
</gene>
<protein>
    <submittedName>
        <fullName evidence="4">NAD-P-binding protein</fullName>
    </submittedName>
</protein>
<keyword evidence="1" id="KW-0560">Oxidoreductase</keyword>
<dbReference type="PANTHER" id="PTHR10366">
    <property type="entry name" value="NAD DEPENDENT EPIMERASE/DEHYDRATASE"/>
    <property type="match status" value="1"/>
</dbReference>
<sequence>MSELIFVTGATGFLGSHIVEQLLKEGYRVRATARGQKAQTLKSIYADIASQLQVVEISDIAHDQFPEALKGVDAVIHVASPLAGRQNVDAMFNSAIEGSLNVLRQAEKAGVKRFVVTSSTATVVDKSNSTRGAYNDQDWNHLTKEAAIESGQSGTIYSATKKYAEIAVWEWAEAHPHVDVTTINPPYLYGPPAERFPLPEPDFNAISTNLLIYQFINPTGVYPPHPSYADFRDVAKAHVGALRSPPTAEVGRKRIIFASPHGFVFKDAVKLIAEKRPQLKERLISRESLEYPFDRYEVDFERIKEVTGLQKSEFFTFEETFLDTIDSLVKAENEWKSKGFTVDIIPSTFD</sequence>
<dbReference type="EMBL" id="ML213590">
    <property type="protein sequence ID" value="TFK44233.1"/>
    <property type="molecule type" value="Genomic_DNA"/>
</dbReference>
<evidence type="ECO:0000259" key="3">
    <source>
        <dbReference type="Pfam" id="PF01370"/>
    </source>
</evidence>
<dbReference type="GO" id="GO:0016616">
    <property type="term" value="F:oxidoreductase activity, acting on the CH-OH group of donors, NAD or NADP as acceptor"/>
    <property type="evidence" value="ECO:0007669"/>
    <property type="project" value="TreeGrafter"/>
</dbReference>
<dbReference type="InterPro" id="IPR036291">
    <property type="entry name" value="NAD(P)-bd_dom_sf"/>
</dbReference>
<dbReference type="Gene3D" id="3.40.50.720">
    <property type="entry name" value="NAD(P)-binding Rossmann-like Domain"/>
    <property type="match status" value="1"/>
</dbReference>